<evidence type="ECO:0000259" key="2">
    <source>
        <dbReference type="PROSITE" id="PS51384"/>
    </source>
</evidence>
<gene>
    <name evidence="3" type="ORF">RM543_17465</name>
</gene>
<dbReference type="EMBL" id="JAVRHL010000005">
    <property type="protein sequence ID" value="MDT0684474.1"/>
    <property type="molecule type" value="Genomic_DNA"/>
</dbReference>
<sequence length="360" mass="38947">MNGDATATARIAGDCPNDLLSRLATLARQSELDVSGADGTLRVTLHSAEVAISQDGGGLFVEIRARDAATLSAIREFLLHMLDHAAPGLTDRASWQGDIARNRAPLNFSLGAVRRTWRAAPNFLRIELDCPDTARLATGGGMHFSLLLPPEGRAPVWPRLDGGGRTVWPRGEDALHRAAYTFVDLWPEAGCFTFDLFEHEGGRATAWAKAVRPGETVGITGPGSGDFPPGANILIAGDETAFPAIRRILERSDPARQGDVLIEVGGASDICAVPAPEGMRLRWVRRDRGETLWDHLRGMSPPAGPDRYVWIAAEKDLVRKAKARFKGEFGLGSNEGYFAYYWTAAPLETPNELDAEARAS</sequence>
<dbReference type="Gene3D" id="3.40.50.80">
    <property type="entry name" value="Nucleotide-binding domain of ferredoxin-NADP reductase (FNR) module"/>
    <property type="match status" value="1"/>
</dbReference>
<dbReference type="Proteomes" id="UP001265259">
    <property type="component" value="Unassembled WGS sequence"/>
</dbReference>
<dbReference type="CDD" id="cd06193">
    <property type="entry name" value="siderophore_interacting"/>
    <property type="match status" value="1"/>
</dbReference>
<evidence type="ECO:0000256" key="1">
    <source>
        <dbReference type="ARBA" id="ARBA00035644"/>
    </source>
</evidence>
<comment type="caution">
    <text evidence="3">The sequence shown here is derived from an EMBL/GenBank/DDBJ whole genome shotgun (WGS) entry which is preliminary data.</text>
</comment>
<evidence type="ECO:0000313" key="4">
    <source>
        <dbReference type="Proteomes" id="UP001265259"/>
    </source>
</evidence>
<dbReference type="InterPro" id="IPR007037">
    <property type="entry name" value="SIP_rossman_dom"/>
</dbReference>
<dbReference type="InterPro" id="IPR039261">
    <property type="entry name" value="FNR_nucleotide-bd"/>
</dbReference>
<dbReference type="Pfam" id="PF04954">
    <property type="entry name" value="SIP"/>
    <property type="match status" value="1"/>
</dbReference>
<dbReference type="InterPro" id="IPR017938">
    <property type="entry name" value="Riboflavin_synthase-like_b-brl"/>
</dbReference>
<reference evidence="3 4" key="1">
    <citation type="submission" date="2023-09" db="EMBL/GenBank/DDBJ databases">
        <authorList>
            <person name="Rey-Velasco X."/>
        </authorList>
    </citation>
    <scope>NUCLEOTIDE SEQUENCE [LARGE SCALE GENOMIC DNA]</scope>
    <source>
        <strain evidence="3 4">F158</strain>
    </source>
</reference>
<dbReference type="PANTHER" id="PTHR30157">
    <property type="entry name" value="FERRIC REDUCTASE, NADPH-DEPENDENT"/>
    <property type="match status" value="1"/>
</dbReference>
<accession>A0ABU3DL81</accession>
<dbReference type="InterPro" id="IPR017927">
    <property type="entry name" value="FAD-bd_FR_type"/>
</dbReference>
<evidence type="ECO:0000313" key="3">
    <source>
        <dbReference type="EMBL" id="MDT0684474.1"/>
    </source>
</evidence>
<dbReference type="InterPro" id="IPR039374">
    <property type="entry name" value="SIP_fam"/>
</dbReference>
<comment type="similarity">
    <text evidence="1">Belongs to the SIP oxidoreductase family.</text>
</comment>
<dbReference type="Gene3D" id="2.40.30.10">
    <property type="entry name" value="Translation factors"/>
    <property type="match status" value="1"/>
</dbReference>
<dbReference type="Pfam" id="PF08021">
    <property type="entry name" value="FAD_binding_9"/>
    <property type="match status" value="1"/>
</dbReference>
<dbReference type="InterPro" id="IPR013113">
    <property type="entry name" value="SIP_FAD-bd"/>
</dbReference>
<dbReference type="SUPFAM" id="SSF63380">
    <property type="entry name" value="Riboflavin synthase domain-like"/>
    <property type="match status" value="1"/>
</dbReference>
<keyword evidence="4" id="KW-1185">Reference proteome</keyword>
<feature type="domain" description="FAD-binding FR-type" evidence="2">
    <location>
        <begin position="103"/>
        <end position="229"/>
    </location>
</feature>
<proteinExistence type="inferred from homology"/>
<dbReference type="RefSeq" id="WP_311694021.1">
    <property type="nucleotide sequence ID" value="NZ_JAVRHL010000005.1"/>
</dbReference>
<organism evidence="3 4">
    <name type="scientific">Tropicimonas omnivorans</name>
    <dbReference type="NCBI Taxonomy" id="3075590"/>
    <lineage>
        <taxon>Bacteria</taxon>
        <taxon>Pseudomonadati</taxon>
        <taxon>Pseudomonadota</taxon>
        <taxon>Alphaproteobacteria</taxon>
        <taxon>Rhodobacterales</taxon>
        <taxon>Roseobacteraceae</taxon>
        <taxon>Tropicimonas</taxon>
    </lineage>
</organism>
<dbReference type="PROSITE" id="PS51384">
    <property type="entry name" value="FAD_FR"/>
    <property type="match status" value="1"/>
</dbReference>
<name>A0ABU3DL81_9RHOB</name>
<protein>
    <submittedName>
        <fullName evidence="3">Siderophore-interacting protein</fullName>
    </submittedName>
</protein>
<dbReference type="PANTHER" id="PTHR30157:SF0">
    <property type="entry name" value="NADPH-DEPENDENT FERRIC-CHELATE REDUCTASE"/>
    <property type="match status" value="1"/>
</dbReference>